<keyword evidence="1" id="KW-0812">Transmembrane</keyword>
<organism evidence="2 3">
    <name type="scientific">Ferroplasma acidiphilum</name>
    <dbReference type="NCBI Taxonomy" id="74969"/>
    <lineage>
        <taxon>Archaea</taxon>
        <taxon>Methanobacteriati</taxon>
        <taxon>Thermoplasmatota</taxon>
        <taxon>Thermoplasmata</taxon>
        <taxon>Thermoplasmatales</taxon>
        <taxon>Ferroplasmaceae</taxon>
        <taxon>Ferroplasma</taxon>
    </lineage>
</organism>
<dbReference type="RefSeq" id="WP_171481687.1">
    <property type="nucleotide sequence ID" value="NZ_JABGBP010000204.1"/>
</dbReference>
<evidence type="ECO:0000313" key="2">
    <source>
        <dbReference type="EMBL" id="NOL60389.1"/>
    </source>
</evidence>
<evidence type="ECO:0000313" key="3">
    <source>
        <dbReference type="Proteomes" id="UP000546917"/>
    </source>
</evidence>
<evidence type="ECO:0000256" key="1">
    <source>
        <dbReference type="SAM" id="Phobius"/>
    </source>
</evidence>
<keyword evidence="1" id="KW-1133">Transmembrane helix</keyword>
<comment type="caution">
    <text evidence="2">The sequence shown here is derived from an EMBL/GenBank/DDBJ whole genome shotgun (WGS) entry which is preliminary data.</text>
</comment>
<dbReference type="EMBL" id="JABGBP010000204">
    <property type="protein sequence ID" value="NOL60389.1"/>
    <property type="molecule type" value="Genomic_DNA"/>
</dbReference>
<accession>A0A7K4FQ51</accession>
<gene>
    <name evidence="2" type="ORF">HLB00_06025</name>
</gene>
<sequence length="73" mass="8710">MDNLNKERTENVNVNKAPLKYEYEDIDMEIGDDDLEWNQEGILKNPYAVAIIIIAIWFSLWLFLQVFLGRWFS</sequence>
<dbReference type="Proteomes" id="UP000546917">
    <property type="component" value="Unassembled WGS sequence"/>
</dbReference>
<proteinExistence type="predicted"/>
<dbReference type="AlphaFoldDB" id="A0A7K4FQ51"/>
<keyword evidence="1" id="KW-0472">Membrane</keyword>
<protein>
    <submittedName>
        <fullName evidence="2">Uncharacterized protein</fullName>
    </submittedName>
</protein>
<feature type="transmembrane region" description="Helical" evidence="1">
    <location>
        <begin position="47"/>
        <end position="68"/>
    </location>
</feature>
<name>A0A7K4FQ51_9ARCH</name>
<reference evidence="2 3" key="1">
    <citation type="submission" date="2020-05" db="EMBL/GenBank/DDBJ databases">
        <authorList>
            <person name="Zhang R."/>
        </authorList>
    </citation>
    <scope>NUCLEOTIDE SEQUENCE [LARGE SCALE GENOMIC DNA]</scope>
    <source>
        <strain evidence="2 3">DSM 28986</strain>
    </source>
</reference>